<dbReference type="InterPro" id="IPR011042">
    <property type="entry name" value="6-blade_b-propeller_TolB-like"/>
</dbReference>
<evidence type="ECO:0000256" key="1">
    <source>
        <dbReference type="ARBA" id="ARBA00023002"/>
    </source>
</evidence>
<dbReference type="Pfam" id="PF02737">
    <property type="entry name" value="3HCDH_N"/>
    <property type="match status" value="1"/>
</dbReference>
<evidence type="ECO:0000313" key="5">
    <source>
        <dbReference type="EMBL" id="CAG8901789.1"/>
    </source>
</evidence>
<evidence type="ECO:0008006" key="7">
    <source>
        <dbReference type="Google" id="ProtNLM"/>
    </source>
</evidence>
<dbReference type="Gene3D" id="1.10.1040.10">
    <property type="entry name" value="N-(1-d-carboxylethyl)-l-norvaline Dehydrogenase, domain 2"/>
    <property type="match status" value="1"/>
</dbReference>
<dbReference type="InterPro" id="IPR008927">
    <property type="entry name" value="6-PGluconate_DH-like_C_sf"/>
</dbReference>
<dbReference type="EMBL" id="CAJVRC010000872">
    <property type="protein sequence ID" value="CAG8901789.1"/>
    <property type="molecule type" value="Genomic_DNA"/>
</dbReference>
<feature type="domain" description="3-hydroxyacyl-CoA dehydrogenase C-terminal" evidence="3">
    <location>
        <begin position="249"/>
        <end position="341"/>
    </location>
</feature>
<dbReference type="SMART" id="SM00135">
    <property type="entry name" value="LY"/>
    <property type="match status" value="5"/>
</dbReference>
<evidence type="ECO:0000259" key="3">
    <source>
        <dbReference type="Pfam" id="PF00725"/>
    </source>
</evidence>
<dbReference type="GO" id="GO:0016616">
    <property type="term" value="F:oxidoreductase activity, acting on the CH-OH group of donors, NAD or NADP as acceptor"/>
    <property type="evidence" value="ECO:0007669"/>
    <property type="project" value="InterPro"/>
</dbReference>
<evidence type="ECO:0000313" key="6">
    <source>
        <dbReference type="Proteomes" id="UP001154252"/>
    </source>
</evidence>
<gene>
    <name evidence="5" type="ORF">PEGY_LOCUS6586</name>
</gene>
<keyword evidence="6" id="KW-1185">Reference proteome</keyword>
<dbReference type="GO" id="GO:0070403">
    <property type="term" value="F:NAD+ binding"/>
    <property type="evidence" value="ECO:0007669"/>
    <property type="project" value="InterPro"/>
</dbReference>
<dbReference type="OrthoDB" id="5958943at2759"/>
<dbReference type="AlphaFoldDB" id="A0A9W4KIY0"/>
<keyword evidence="1" id="KW-0560">Oxidoreductase</keyword>
<comment type="caution">
    <text evidence="5">The sequence shown here is derived from an EMBL/GenBank/DDBJ whole genome shotgun (WGS) entry which is preliminary data.</text>
</comment>
<name>A0A9W4KIY0_9EURO</name>
<dbReference type="PANTHER" id="PTHR48075">
    <property type="entry name" value="3-HYDROXYACYL-COA DEHYDROGENASE FAMILY PROTEIN"/>
    <property type="match status" value="1"/>
</dbReference>
<dbReference type="Gene3D" id="2.120.10.30">
    <property type="entry name" value="TolB, C-terminal domain"/>
    <property type="match status" value="2"/>
</dbReference>
<dbReference type="Pfam" id="PF00725">
    <property type="entry name" value="3HCDH"/>
    <property type="match status" value="1"/>
</dbReference>
<dbReference type="SUPFAM" id="SSF51735">
    <property type="entry name" value="NAD(P)-binding Rossmann-fold domains"/>
    <property type="match status" value="1"/>
</dbReference>
<dbReference type="GO" id="GO:0006631">
    <property type="term" value="P:fatty acid metabolic process"/>
    <property type="evidence" value="ECO:0007669"/>
    <property type="project" value="InterPro"/>
</dbReference>
<evidence type="ECO:0000259" key="4">
    <source>
        <dbReference type="Pfam" id="PF02737"/>
    </source>
</evidence>
<dbReference type="InterPro" id="IPR006108">
    <property type="entry name" value="3HC_DH_C"/>
</dbReference>
<organism evidence="5 6">
    <name type="scientific">Penicillium egyptiacum</name>
    <dbReference type="NCBI Taxonomy" id="1303716"/>
    <lineage>
        <taxon>Eukaryota</taxon>
        <taxon>Fungi</taxon>
        <taxon>Dikarya</taxon>
        <taxon>Ascomycota</taxon>
        <taxon>Pezizomycotina</taxon>
        <taxon>Eurotiomycetes</taxon>
        <taxon>Eurotiomycetidae</taxon>
        <taxon>Eurotiales</taxon>
        <taxon>Aspergillaceae</taxon>
        <taxon>Penicillium</taxon>
    </lineage>
</organism>
<dbReference type="InterPro" id="IPR013328">
    <property type="entry name" value="6PGD_dom2"/>
</dbReference>
<dbReference type="Proteomes" id="UP001154252">
    <property type="component" value="Unassembled WGS sequence"/>
</dbReference>
<dbReference type="InterPro" id="IPR036291">
    <property type="entry name" value="NAD(P)-bd_dom_sf"/>
</dbReference>
<evidence type="ECO:0000256" key="2">
    <source>
        <dbReference type="SAM" id="MobiDB-lite"/>
    </source>
</evidence>
<dbReference type="PANTHER" id="PTHR48075:SF3">
    <property type="entry name" value="3-HYDROXYACYL-COA DEHYDROGENASE"/>
    <property type="match status" value="1"/>
</dbReference>
<feature type="domain" description="3-hydroxyacyl-CoA dehydrogenase NAD binding" evidence="4">
    <location>
        <begin position="11"/>
        <end position="214"/>
    </location>
</feature>
<dbReference type="InterPro" id="IPR000033">
    <property type="entry name" value="LDLR_classB_rpt"/>
</dbReference>
<protein>
    <recommendedName>
        <fullName evidence="7">3-hydroxyacyl-CoA dehydrogenase</fullName>
    </recommendedName>
</protein>
<dbReference type="SUPFAM" id="SSF48179">
    <property type="entry name" value="6-phosphogluconate dehydrogenase C-terminal domain-like"/>
    <property type="match status" value="1"/>
</dbReference>
<feature type="region of interest" description="Disordered" evidence="2">
    <location>
        <begin position="335"/>
        <end position="359"/>
    </location>
</feature>
<accession>A0A9W4KIY0</accession>
<dbReference type="InterPro" id="IPR006176">
    <property type="entry name" value="3-OHacyl-CoA_DH_NAD-bd"/>
</dbReference>
<proteinExistence type="predicted"/>
<sequence>MGVKPRTDRPVAVIGGGVLGRRIGCVFIAAGYHVHIRDTSPKALRDAADYIDHHKVEYSLMPRIQKTHDEDNEGKPGDPKAHTSISQVDLESYTSAPYGNCKTFTEVEPAISNAWLVVEAVPEILQLKIDTLAELDKYAPADCYIGSNSSSMKSNLMLVKVSAKRKSKIFNIHFTMPPAIRTVELMTCGETDPAIFPYMETVLGECGMLPVIVRRESTGYVLFFRKEKKAKEKPRISEQQTDSRKSYRFIFNRIWAAVKREIMQILYEGVSDPSEIDLLWEHMFKNGPLPCQLMDQIGLDTVAFIEDNYIQERGLPSDANDWLRREYLDQGRLGKSSEKGGLYPRLSKSSSAEAQPAHPHSAAKDVYLLDVGHGGNAKDVSQVHSNGKIMRLNLATQKLTPIVVGQNLPDGIDVSLGTQRIFWTNMGRSPAACDGSVWSADMDGSDVTCVVSVGQVHTPKQITVIESRKQIYFCDREGLGVHCCDFDGNNHVILVQRRAEPGMSPLEQMTLWCVGVAVDVERGLLYWTQKGMSKAGQGRIFCAGLDIPAGETAENRTDIRCLWSHLPEPIDIELDSDTRTLYWTDRGEHPFGCTLNRAYVGGEEIDLEKVILARHLNEPIGLKLDKANDIVYVADLGGSLYSVSLEDGLKTELVRNDACWTGLTLV</sequence>
<dbReference type="Gene3D" id="3.40.50.720">
    <property type="entry name" value="NAD(P)-binding Rossmann-like Domain"/>
    <property type="match status" value="1"/>
</dbReference>
<dbReference type="SUPFAM" id="SSF63825">
    <property type="entry name" value="YWTD domain"/>
    <property type="match status" value="1"/>
</dbReference>
<reference evidence="5" key="1">
    <citation type="submission" date="2021-07" db="EMBL/GenBank/DDBJ databases">
        <authorList>
            <person name="Branca A.L. A."/>
        </authorList>
    </citation>
    <scope>NUCLEOTIDE SEQUENCE</scope>
</reference>